<dbReference type="Gene3D" id="3.30.1520.10">
    <property type="entry name" value="Phox-like domain"/>
    <property type="match status" value="1"/>
</dbReference>
<evidence type="ECO:0000256" key="1">
    <source>
        <dbReference type="SAM" id="MobiDB-lite"/>
    </source>
</evidence>
<sequence length="859" mass="96201">MLQQQQHHQHSHNKSSSCTTIMDTEKLVYIGVLLFEIPTTSKTTTTTTITTTPTLTTSTNRLKNSTGIQIEEIFKSERSFVEKKIFQNGPLLYYSSVDNTTTTNQLEGYMSILGCIVDQLHPVEPLCFKLSLLSDSFLDSSTISTSSTTPPNINDSTTNPSSSFDGDHVNNNNSNNNNNNVNNMYISKIFKANDPQDWQMWLNLFGMYSNSKIPKQAISLPLLKLPAGFSQDSPNPVHHRNFNQSAPAQAGIPTPTITPRPPRDWDEDASFLIERFSHLEVDVVLDCIEFCQGDRDEVIALLSSGMRLSYQEDLNGFSPMSDKFLSHKPRTSTNSNRFSSSSSNSAGSTDDSNNNHNNNNNNNVITSTSASTRSAMTGSSGLASPSRKLKRTISRSVNLADYNTSDDEEYNDNSEDDQDDDDDSEDEDDSEEKYYHGHEYGSNEVVHRHLNDEETISEIVEVVQYKSNENLASQLTMSTDSSNTRTGTSPTEDNHPTTTSSLSSSLASSGDDAASSSSNSASSSLYSSGFNYVGHPSTTTNSSVPTTTSTSVSISTTTKRPIKSISYSSSSSYDEEISIVESLLQQNVEISRPNSVIDKEFILLTTPSPPRINQQQYQQQISKQIQEHHQNQLNYQKQQQQQQQQLISTTTTTNIATTTVQPDQPQQQQQISREHNNNNNQNNNNQNVELKIKTSSGQMQPPPQQQWAHRLSIINPNTKSIINPNPLWKSSAKSGASWDLKVQIVGHLKSGEHVEYQLDVSTNYSQWTLYRRYTNFFLLDQKLQSLKIITKAQHRDNRLPPKKLLSSDEIIKSREVELCKYLQQLLKDHPGIFYNNPLVNVFFNGEITSDIFTLFVKQK</sequence>
<feature type="compositionally biased region" description="Polar residues" evidence="1">
    <location>
        <begin position="476"/>
        <end position="499"/>
    </location>
</feature>
<dbReference type="AlphaFoldDB" id="F4Q4Q6"/>
<organism evidence="3 4">
    <name type="scientific">Cavenderia fasciculata</name>
    <name type="common">Slime mold</name>
    <name type="synonym">Dictyostelium fasciculatum</name>
    <dbReference type="NCBI Taxonomy" id="261658"/>
    <lineage>
        <taxon>Eukaryota</taxon>
        <taxon>Amoebozoa</taxon>
        <taxon>Evosea</taxon>
        <taxon>Eumycetozoa</taxon>
        <taxon>Dictyostelia</taxon>
        <taxon>Acytosteliales</taxon>
        <taxon>Cavenderiaceae</taxon>
        <taxon>Cavenderia</taxon>
    </lineage>
</organism>
<accession>F4Q4Q6</accession>
<feature type="compositionally biased region" description="Low complexity" evidence="1">
    <location>
        <begin position="659"/>
        <end position="670"/>
    </location>
</feature>
<protein>
    <recommendedName>
        <fullName evidence="2">PX domain-containing protein</fullName>
    </recommendedName>
</protein>
<dbReference type="GO" id="GO:0035091">
    <property type="term" value="F:phosphatidylinositol binding"/>
    <property type="evidence" value="ECO:0007669"/>
    <property type="project" value="InterPro"/>
</dbReference>
<evidence type="ECO:0000313" key="4">
    <source>
        <dbReference type="Proteomes" id="UP000007797"/>
    </source>
</evidence>
<dbReference type="PROSITE" id="PS50195">
    <property type="entry name" value="PX"/>
    <property type="match status" value="1"/>
</dbReference>
<dbReference type="KEGG" id="dfa:DFA_08853"/>
<dbReference type="EMBL" id="GL883021">
    <property type="protein sequence ID" value="EGG17852.1"/>
    <property type="molecule type" value="Genomic_DNA"/>
</dbReference>
<dbReference type="InterPro" id="IPR036871">
    <property type="entry name" value="PX_dom_sf"/>
</dbReference>
<name>F4Q4Q6_CACFS</name>
<feature type="region of interest" description="Disordered" evidence="1">
    <location>
        <begin position="659"/>
        <end position="685"/>
    </location>
</feature>
<feature type="compositionally biased region" description="Basic and acidic residues" evidence="1">
    <location>
        <begin position="432"/>
        <end position="445"/>
    </location>
</feature>
<dbReference type="OrthoDB" id="93876at2759"/>
<evidence type="ECO:0000259" key="2">
    <source>
        <dbReference type="PROSITE" id="PS50195"/>
    </source>
</evidence>
<feature type="compositionally biased region" description="Low complexity" evidence="1">
    <location>
        <begin position="331"/>
        <end position="381"/>
    </location>
</feature>
<dbReference type="RefSeq" id="XP_004356336.1">
    <property type="nucleotide sequence ID" value="XM_004356283.1"/>
</dbReference>
<feature type="region of interest" description="Disordered" evidence="1">
    <location>
        <begin position="537"/>
        <end position="560"/>
    </location>
</feature>
<feature type="domain" description="PX" evidence="2">
    <location>
        <begin position="734"/>
        <end position="849"/>
    </location>
</feature>
<evidence type="ECO:0000313" key="3">
    <source>
        <dbReference type="EMBL" id="EGG17852.1"/>
    </source>
</evidence>
<dbReference type="SUPFAM" id="SSF64268">
    <property type="entry name" value="PX domain"/>
    <property type="match status" value="1"/>
</dbReference>
<feature type="region of interest" description="Disordered" evidence="1">
    <location>
        <begin position="143"/>
        <end position="179"/>
    </location>
</feature>
<dbReference type="Proteomes" id="UP000007797">
    <property type="component" value="Unassembled WGS sequence"/>
</dbReference>
<feature type="region of interest" description="Disordered" evidence="1">
    <location>
        <begin position="476"/>
        <end position="521"/>
    </location>
</feature>
<dbReference type="Pfam" id="PF00787">
    <property type="entry name" value="PX"/>
    <property type="match status" value="1"/>
</dbReference>
<dbReference type="GeneID" id="14869777"/>
<dbReference type="CDD" id="cd06093">
    <property type="entry name" value="PX_domain"/>
    <property type="match status" value="1"/>
</dbReference>
<keyword evidence="4" id="KW-1185">Reference proteome</keyword>
<feature type="compositionally biased region" description="Acidic residues" evidence="1">
    <location>
        <begin position="404"/>
        <end position="431"/>
    </location>
</feature>
<reference evidence="4" key="1">
    <citation type="journal article" date="2011" name="Genome Res.">
        <title>Phylogeny-wide analysis of social amoeba genomes highlights ancient origins for complex intercellular communication.</title>
        <authorList>
            <person name="Heidel A.J."/>
            <person name="Lawal H.M."/>
            <person name="Felder M."/>
            <person name="Schilde C."/>
            <person name="Helps N.R."/>
            <person name="Tunggal B."/>
            <person name="Rivero F."/>
            <person name="John U."/>
            <person name="Schleicher M."/>
            <person name="Eichinger L."/>
            <person name="Platzer M."/>
            <person name="Noegel A.A."/>
            <person name="Schaap P."/>
            <person name="Gloeckner G."/>
        </authorList>
    </citation>
    <scope>NUCLEOTIDE SEQUENCE [LARGE SCALE GENOMIC DNA]</scope>
    <source>
        <strain evidence="4">SH3</strain>
    </source>
</reference>
<dbReference type="SMART" id="SM00312">
    <property type="entry name" value="PX"/>
    <property type="match status" value="1"/>
</dbReference>
<feature type="compositionally biased region" description="Low complexity" evidence="1">
    <location>
        <begin position="500"/>
        <end position="521"/>
    </location>
</feature>
<feature type="region of interest" description="Disordered" evidence="1">
    <location>
        <begin position="321"/>
        <end position="445"/>
    </location>
</feature>
<gene>
    <name evidence="3" type="ORF">DFA_08853</name>
</gene>
<proteinExistence type="predicted"/>
<dbReference type="InterPro" id="IPR001683">
    <property type="entry name" value="PX_dom"/>
</dbReference>
<feature type="region of interest" description="Disordered" evidence="1">
    <location>
        <begin position="245"/>
        <end position="265"/>
    </location>
</feature>